<dbReference type="PROSITE" id="PS50222">
    <property type="entry name" value="EF_HAND_2"/>
    <property type="match status" value="2"/>
</dbReference>
<evidence type="ECO:0000313" key="7">
    <source>
        <dbReference type="Proteomes" id="UP000664859"/>
    </source>
</evidence>
<keyword evidence="3" id="KW-0853">WD repeat</keyword>
<feature type="repeat" description="WD" evidence="3">
    <location>
        <begin position="266"/>
        <end position="299"/>
    </location>
</feature>
<feature type="compositionally biased region" description="Basic and acidic residues" evidence="4">
    <location>
        <begin position="1351"/>
        <end position="1361"/>
    </location>
</feature>
<dbReference type="SMART" id="SM00320">
    <property type="entry name" value="WD40"/>
    <property type="match status" value="9"/>
</dbReference>
<evidence type="ECO:0000256" key="4">
    <source>
        <dbReference type="SAM" id="MobiDB-lite"/>
    </source>
</evidence>
<keyword evidence="2" id="KW-0106">Calcium</keyword>
<dbReference type="Pfam" id="PF00400">
    <property type="entry name" value="WD40"/>
    <property type="match status" value="2"/>
</dbReference>
<sequence>MLQYSDVHVQGDEQRMTAMVSDLAELFAQVYDGFPRVTKHSKTKHQILRKMAEIQTAPPLTPDQPHAASAAAVRQKANAAVTAVSPVSPTTAIRAGPHTQYAAAAPVAIRGPMAEQEAMTLRLSTRIQEAATIHDVTHMPEVGLIAAARSDQTIAFFKDGEGFEVAGSAVTGAQQYMLAWDGVSQRLFTVGGSASIAVWELDRTNEVETGLGLRRIATLTKHTDVVLALLAVRDDDVEGGHCIVSAALDRKVYLWDADKLEYMACKVGNTAAIKSLSFDPHDNLLVGGGYEGSLLCWDLWGKLGLPLFKLPGHRVCVTHVACIPRKGRLVSMDEDGRLLLWDCRRVFDVTDPRSAEPPLSCALFNATCNSFVTCNAGWVTLWDASSGALLRSRQAMDQDITCAVWDGCQRKLLLGGGDGAITVYNFLKGTVLRTLPPSTAAVTAMAYSSEDKVGTDLTSFGSCGGSPPVVTAGVAVDPAAVEVLFVLAVIGGKRTRCYVMAVAGWDRRIRVIDEVASERDDPLLRLIDGAHDADMTCLALSHPLGLIATGAADGSLKHYCDIWKHTIALKLLCHHDQHHALAHFRRQHGMRKDIWDFQFLYLEGDATPSLAGAEVLCTIFVDPYPLLVAGDSAGFIYLVPVRPWLGGNGAAARDRAALRFQNDTRSGSPTDGAAAVTTLDVHYFADAGPTIGRGIRSGRHVLFVGDESGIVRAWDLQPCLQSLGMHAAPEAALPRSKNNYNPRRRLHSTGASQVDRRVSAASSILHCSTGASQADRRVSAASSASFSTVGQGGPGLSTEMAKGADALRPAGRHASVVDRRSFKHDSVSSRDKRRATATTAAAAAANAACIAATGDAGPPRPLEGVSPLAVWAAHDEGVVSLQVIQDPPCLMTASSDRSVKLWRLISGRGKAPQRISTLTHGRQKDARRQDAFRFPADSGERQRMRLAEATQLLDMRYWSRRDNTWAKKAPGAEEAAEAARKAKAAKERGAAAKEEEKKRVRALYGNYFRELERAAVAEAAMGATLREKKALRLAELLNPSAFLLAHLPELKDGILQSHKRKHRHPHHVDVERLLLTHSSSSADKSASRSLTKNGSQSDVEQSTEAAAPWCGEDAHFEHFPENRDCSQEHSAVDAPQGTCAFSPDKAASLGPSVVFTDDGQVHVNHGHKCGAAGSPKDPQKSGQRFRRQRSDRLPAPAPQSDEPEQQDDLDSGLGVLVGGGDTCFDLGPSDGASAEMLAARRQLQRARSNACAPLPAITNLQREYSRLKTASLMPLSRSASEGFLQGLRGEGGSVPLQIQLPRRPGAVTLADLIAMAQRQAEVQARWRYKVAAFVTRLEKHGGRPRSGPAPGDKDTTGDKNDTAQQKQQPERPPWEQREARMAARAAKLRTRMHFGPYHVDELAAALHAFRAVCDEGGRADVRSLYRAKELRTHKAQMQELLISAPRGGAVPVTLDDFLRRLFPQMRRFERKDFHALVHIWEEEAPHDKRSKSAASGAKRAPRVSEQQLADLKALFDIYDTDGSGCVDTGELLRALDTRYDHHRYRTSASPRGSSAEERTQKSPSEAMQLEGAMPCQEAAAVSKLELIELVRAVDEDGNGELNFDEFVELFKDVF</sequence>
<keyword evidence="7" id="KW-1185">Reference proteome</keyword>
<evidence type="ECO:0000313" key="6">
    <source>
        <dbReference type="EMBL" id="KAG5181828.1"/>
    </source>
</evidence>
<feature type="repeat" description="WD" evidence="3">
    <location>
        <begin position="310"/>
        <end position="342"/>
    </location>
</feature>
<proteinExistence type="predicted"/>
<dbReference type="PROSITE" id="PS50082">
    <property type="entry name" value="WD_REPEATS_2"/>
    <property type="match status" value="3"/>
</dbReference>
<dbReference type="InterPro" id="IPR001680">
    <property type="entry name" value="WD40_rpt"/>
</dbReference>
<feature type="compositionally biased region" description="Low complexity" evidence="4">
    <location>
        <begin position="1078"/>
        <end position="1089"/>
    </location>
</feature>
<feature type="region of interest" description="Disordered" evidence="4">
    <location>
        <begin position="807"/>
        <end position="835"/>
    </location>
</feature>
<dbReference type="PANTHER" id="PTHR44324">
    <property type="entry name" value="WD40 REPEAT DOMAIN 95"/>
    <property type="match status" value="1"/>
</dbReference>
<feature type="domain" description="EF-hand" evidence="5">
    <location>
        <begin position="1506"/>
        <end position="1541"/>
    </location>
</feature>
<dbReference type="InterPro" id="IPR051242">
    <property type="entry name" value="WD-EF-hand_domain"/>
</dbReference>
<feature type="compositionally biased region" description="Polar residues" evidence="4">
    <location>
        <begin position="1090"/>
        <end position="1104"/>
    </location>
</feature>
<dbReference type="PROSITE" id="PS00018">
    <property type="entry name" value="EF_HAND_1"/>
    <property type="match status" value="2"/>
</dbReference>
<protein>
    <recommendedName>
        <fullName evidence="5">EF-hand domain-containing protein</fullName>
    </recommendedName>
</protein>
<feature type="domain" description="EF-hand" evidence="5">
    <location>
        <begin position="1581"/>
        <end position="1614"/>
    </location>
</feature>
<dbReference type="SUPFAM" id="SSF50978">
    <property type="entry name" value="WD40 repeat-like"/>
    <property type="match status" value="2"/>
</dbReference>
<dbReference type="Gene3D" id="2.130.10.10">
    <property type="entry name" value="YVTN repeat-like/Quinoprotein amine dehydrogenase"/>
    <property type="match status" value="4"/>
</dbReference>
<feature type="compositionally biased region" description="Basic and acidic residues" evidence="4">
    <location>
        <begin position="815"/>
        <end position="830"/>
    </location>
</feature>
<name>A0A835YW79_9STRA</name>
<feature type="region of interest" description="Disordered" evidence="4">
    <location>
        <begin position="1339"/>
        <end position="1382"/>
    </location>
</feature>
<dbReference type="InterPro" id="IPR002048">
    <property type="entry name" value="EF_hand_dom"/>
</dbReference>
<feature type="region of interest" description="Disordered" evidence="4">
    <location>
        <begin position="1158"/>
        <end position="1214"/>
    </location>
</feature>
<dbReference type="Pfam" id="PF13499">
    <property type="entry name" value="EF-hand_7"/>
    <property type="match status" value="1"/>
</dbReference>
<feature type="region of interest" description="Disordered" evidence="4">
    <location>
        <begin position="1543"/>
        <end position="1565"/>
    </location>
</feature>
<keyword evidence="1" id="KW-0677">Repeat</keyword>
<dbReference type="Gene3D" id="1.10.238.10">
    <property type="entry name" value="EF-hand"/>
    <property type="match status" value="1"/>
</dbReference>
<evidence type="ECO:0000256" key="1">
    <source>
        <dbReference type="ARBA" id="ARBA00022737"/>
    </source>
</evidence>
<evidence type="ECO:0000256" key="2">
    <source>
        <dbReference type="ARBA" id="ARBA00022837"/>
    </source>
</evidence>
<dbReference type="InterPro" id="IPR018247">
    <property type="entry name" value="EF_Hand_1_Ca_BS"/>
</dbReference>
<gene>
    <name evidence="6" type="ORF">JKP88DRAFT_245988</name>
</gene>
<dbReference type="OrthoDB" id="186625at2759"/>
<accession>A0A835YW79</accession>
<dbReference type="Proteomes" id="UP000664859">
    <property type="component" value="Unassembled WGS sequence"/>
</dbReference>
<dbReference type="InterPro" id="IPR015943">
    <property type="entry name" value="WD40/YVTN_repeat-like_dom_sf"/>
</dbReference>
<feature type="repeat" description="WD" evidence="3">
    <location>
        <begin position="871"/>
        <end position="904"/>
    </location>
</feature>
<comment type="caution">
    <text evidence="6">The sequence shown here is derived from an EMBL/GenBank/DDBJ whole genome shotgun (WGS) entry which is preliminary data.</text>
</comment>
<dbReference type="PANTHER" id="PTHR44324:SF4">
    <property type="entry name" value="WD40 REPEAT DOMAIN 95"/>
    <property type="match status" value="1"/>
</dbReference>
<reference evidence="6" key="1">
    <citation type="submission" date="2021-02" db="EMBL/GenBank/DDBJ databases">
        <title>First Annotated Genome of the Yellow-green Alga Tribonema minus.</title>
        <authorList>
            <person name="Mahan K.M."/>
        </authorList>
    </citation>
    <scope>NUCLEOTIDE SEQUENCE</scope>
    <source>
        <strain evidence="6">UTEX B ZZ1240</strain>
    </source>
</reference>
<dbReference type="SMART" id="SM00054">
    <property type="entry name" value="EFh"/>
    <property type="match status" value="2"/>
</dbReference>
<feature type="region of interest" description="Disordered" evidence="4">
    <location>
        <begin position="734"/>
        <end position="755"/>
    </location>
</feature>
<dbReference type="PROSITE" id="PS50294">
    <property type="entry name" value="WD_REPEATS_REGION"/>
    <property type="match status" value="1"/>
</dbReference>
<dbReference type="InterPro" id="IPR011992">
    <property type="entry name" value="EF-hand-dom_pair"/>
</dbReference>
<dbReference type="InterPro" id="IPR036322">
    <property type="entry name" value="WD40_repeat_dom_sf"/>
</dbReference>
<dbReference type="EMBL" id="JAFCMP010000290">
    <property type="protein sequence ID" value="KAG5181828.1"/>
    <property type="molecule type" value="Genomic_DNA"/>
</dbReference>
<dbReference type="CDD" id="cd00051">
    <property type="entry name" value="EFh"/>
    <property type="match status" value="1"/>
</dbReference>
<feature type="compositionally biased region" description="Acidic residues" evidence="4">
    <location>
        <begin position="1201"/>
        <end position="1210"/>
    </location>
</feature>
<evidence type="ECO:0000259" key="5">
    <source>
        <dbReference type="PROSITE" id="PS50222"/>
    </source>
</evidence>
<feature type="compositionally biased region" description="Basic and acidic residues" evidence="4">
    <location>
        <begin position="1368"/>
        <end position="1381"/>
    </location>
</feature>
<evidence type="ECO:0000256" key="3">
    <source>
        <dbReference type="PROSITE-ProRule" id="PRU00221"/>
    </source>
</evidence>
<dbReference type="SUPFAM" id="SSF47473">
    <property type="entry name" value="EF-hand"/>
    <property type="match status" value="1"/>
</dbReference>
<dbReference type="GO" id="GO:0005509">
    <property type="term" value="F:calcium ion binding"/>
    <property type="evidence" value="ECO:0007669"/>
    <property type="project" value="InterPro"/>
</dbReference>
<feature type="region of interest" description="Disordered" evidence="4">
    <location>
        <begin position="1077"/>
        <end position="1106"/>
    </location>
</feature>
<organism evidence="6 7">
    <name type="scientific">Tribonema minus</name>
    <dbReference type="NCBI Taxonomy" id="303371"/>
    <lineage>
        <taxon>Eukaryota</taxon>
        <taxon>Sar</taxon>
        <taxon>Stramenopiles</taxon>
        <taxon>Ochrophyta</taxon>
        <taxon>PX clade</taxon>
        <taxon>Xanthophyceae</taxon>
        <taxon>Tribonematales</taxon>
        <taxon>Tribonemataceae</taxon>
        <taxon>Tribonema</taxon>
    </lineage>
</organism>